<dbReference type="GO" id="GO:0005524">
    <property type="term" value="F:ATP binding"/>
    <property type="evidence" value="ECO:0007669"/>
    <property type="project" value="UniProtKB-UniRule"/>
</dbReference>
<evidence type="ECO:0000256" key="15">
    <source>
        <dbReference type="ARBA" id="ARBA00049370"/>
    </source>
</evidence>
<evidence type="ECO:0000256" key="17">
    <source>
        <dbReference type="HAMAP-Rule" id="MF_00065"/>
    </source>
</evidence>
<dbReference type="Proteomes" id="UP000297700">
    <property type="component" value="Unassembled WGS sequence"/>
</dbReference>
<feature type="domain" description="Tr-type G" evidence="18">
    <location>
        <begin position="19"/>
        <end position="237"/>
    </location>
</feature>
<sequence length="629" mass="69067">MSDPKVKAPSGREGGAVQRDLLRLITCGSVDDGKSTLIGRLLLDCGAVFEDRRQALQRDSKAVGTTGDAPDAALLLDGLQAEREQGITIDVGYHHFATPRRRFIVADTPGHVHYTRNMVTGASNADLAVLLVDASQDMLEQTQRHSFICALLGIRDVVLAVNKMDLVDFEESIFNGIRDAFAGFSSSLHFRSVVAIPTSAVLGDNVTRRSDRMAWYHGPTLLEQLEIVEIHADAAPQFRMPVQWVNRPDASFRGYAGTVASGELHPGDEVLIARTNVRTRIERIVSMDGDLARAGAGDAVTVLLADDIDVSRGDLLASPNKPPQIADAFACDLVWMSEAPLLPGRSYLLKCGSRTVGATITTLKYRVDVTNYAHLAARQLARNDIAYVNIATVEPIAVDPYQENRTTGGFILIDRLTNETVGAGMIRFGLNRAANIHHADFDVTKAARAQLNGQRPIIIWFTGLSGAGKSTIANLLERKLYALGKRTYLLDGDNVRQGLNRDLGFTEADRVENVRRVAETAKLFVDAGLITLVALISPFRAERRMARAIVAADEFIEIFVDTPVEICEQRDPKGLYRKARRGEFRNFTGIDSPYESPEHPDLTLDTATESAEHLADEVMQFLRRRGVLN</sequence>
<dbReference type="CDD" id="cd02027">
    <property type="entry name" value="APSK"/>
    <property type="match status" value="1"/>
</dbReference>
<feature type="binding site" evidence="16">
    <location>
        <begin position="28"/>
        <end position="35"/>
    </location>
    <ligand>
        <name>GTP</name>
        <dbReference type="ChEBI" id="CHEBI:37565"/>
    </ligand>
</feature>
<keyword evidence="11 16" id="KW-0067">ATP-binding</keyword>
<dbReference type="InterPro" id="IPR011779">
    <property type="entry name" value="SO4_adenylTrfase_lsu"/>
</dbReference>
<evidence type="ECO:0000259" key="18">
    <source>
        <dbReference type="PROSITE" id="PS51722"/>
    </source>
</evidence>
<dbReference type="Gene3D" id="3.40.50.300">
    <property type="entry name" value="P-loop containing nucleotide triphosphate hydrolases"/>
    <property type="match status" value="2"/>
</dbReference>
<dbReference type="InterPro" id="IPR031157">
    <property type="entry name" value="G_TR_CS"/>
</dbReference>
<dbReference type="Pfam" id="PF01583">
    <property type="entry name" value="APS_kinase"/>
    <property type="match status" value="1"/>
</dbReference>
<dbReference type="Pfam" id="PF00009">
    <property type="entry name" value="GTP_EFTU"/>
    <property type="match status" value="1"/>
</dbReference>
<dbReference type="GO" id="GO:0004781">
    <property type="term" value="F:sulfate adenylyltransferase (ATP) activity"/>
    <property type="evidence" value="ECO:0007669"/>
    <property type="project" value="UniProtKB-UniRule"/>
</dbReference>
<dbReference type="GO" id="GO:0070814">
    <property type="term" value="P:hydrogen sulfide biosynthetic process"/>
    <property type="evidence" value="ECO:0007669"/>
    <property type="project" value="UniProtKB-UniRule"/>
</dbReference>
<evidence type="ECO:0000256" key="4">
    <source>
        <dbReference type="ARBA" id="ARBA00007237"/>
    </source>
</evidence>
<dbReference type="InterPro" id="IPR059117">
    <property type="entry name" value="APS_kinase_dom"/>
</dbReference>
<dbReference type="NCBIfam" id="TIGR00455">
    <property type="entry name" value="apsK"/>
    <property type="match status" value="1"/>
</dbReference>
<dbReference type="CDD" id="cd03695">
    <property type="entry name" value="CysN_NodQ_II"/>
    <property type="match status" value="1"/>
</dbReference>
<dbReference type="EC" id="2.7.7.4" evidence="16"/>
<evidence type="ECO:0000256" key="6">
    <source>
        <dbReference type="ARBA" id="ARBA00022458"/>
    </source>
</evidence>
<dbReference type="CDD" id="cd04166">
    <property type="entry name" value="CysN_ATPS"/>
    <property type="match status" value="1"/>
</dbReference>
<evidence type="ECO:0000256" key="5">
    <source>
        <dbReference type="ARBA" id="ARBA00011760"/>
    </source>
</evidence>
<keyword evidence="9 16" id="KW-0547">Nucleotide-binding</keyword>
<dbReference type="NCBIfam" id="TIGR02034">
    <property type="entry name" value="CysN"/>
    <property type="match status" value="1"/>
</dbReference>
<organism evidence="19 20">
    <name type="scientific">Bradyrhizobium frederickii</name>
    <dbReference type="NCBI Taxonomy" id="2560054"/>
    <lineage>
        <taxon>Bacteria</taxon>
        <taxon>Pseudomonadati</taxon>
        <taxon>Pseudomonadota</taxon>
        <taxon>Alphaproteobacteria</taxon>
        <taxon>Hyphomicrobiales</taxon>
        <taxon>Nitrobacteraceae</taxon>
        <taxon>Bradyrhizobium</taxon>
    </lineage>
</organism>
<comment type="function">
    <text evidence="14">Proposed to provide activated sulfate for transfer to Nod factor. ATP sulfurylase may be the GTPase, regulating ATP sulfurylase activity.</text>
</comment>
<comment type="subunit">
    <text evidence="5">Sulfate-activating enzymes, NodP and NodQ, may be physically associated.</text>
</comment>
<comment type="function">
    <text evidence="17">Catalyzes the synthesis of activated sulfate.</text>
</comment>
<dbReference type="InterPro" id="IPR044139">
    <property type="entry name" value="CysN_NoDQ_III"/>
</dbReference>
<evidence type="ECO:0000256" key="7">
    <source>
        <dbReference type="ARBA" id="ARBA00022679"/>
    </source>
</evidence>
<dbReference type="PRINTS" id="PR00315">
    <property type="entry name" value="ELONGATNFCT"/>
</dbReference>
<feature type="binding site" evidence="16">
    <location>
        <begin position="162"/>
        <end position="165"/>
    </location>
    <ligand>
        <name>GTP</name>
        <dbReference type="ChEBI" id="CHEBI:37565"/>
    </ligand>
</feature>
<dbReference type="GO" id="GO:0005525">
    <property type="term" value="F:GTP binding"/>
    <property type="evidence" value="ECO:0007669"/>
    <property type="project" value="UniProtKB-UniRule"/>
</dbReference>
<keyword evidence="10 17" id="KW-0418">Kinase</keyword>
<keyword evidence="12 16" id="KW-0342">GTP-binding</keyword>
<dbReference type="InterPro" id="IPR044138">
    <property type="entry name" value="CysN_II"/>
</dbReference>
<evidence type="ECO:0000256" key="1">
    <source>
        <dbReference type="ARBA" id="ARBA00001823"/>
    </source>
</evidence>
<dbReference type="NCBIfam" id="NF004035">
    <property type="entry name" value="PRK05506.1"/>
    <property type="match status" value="1"/>
</dbReference>
<dbReference type="SUPFAM" id="SSF50465">
    <property type="entry name" value="EF-Tu/eEF-1alpha/eIF2-gamma C-terminal domain"/>
    <property type="match status" value="1"/>
</dbReference>
<dbReference type="InterPro" id="IPR004161">
    <property type="entry name" value="EFTu-like_2"/>
</dbReference>
<dbReference type="InterPro" id="IPR050100">
    <property type="entry name" value="TRAFAC_GTPase_members"/>
</dbReference>
<comment type="catalytic activity">
    <reaction evidence="1 17">
        <text>adenosine 5'-phosphosulfate + ATP = 3'-phosphoadenylyl sulfate + ADP + H(+)</text>
        <dbReference type="Rhea" id="RHEA:24152"/>
        <dbReference type="ChEBI" id="CHEBI:15378"/>
        <dbReference type="ChEBI" id="CHEBI:30616"/>
        <dbReference type="ChEBI" id="CHEBI:58243"/>
        <dbReference type="ChEBI" id="CHEBI:58339"/>
        <dbReference type="ChEBI" id="CHEBI:456216"/>
        <dbReference type="EC" id="2.7.1.25"/>
    </reaction>
</comment>
<dbReference type="InterPro" id="IPR009000">
    <property type="entry name" value="Transl_B-barrel_sf"/>
</dbReference>
<dbReference type="SUPFAM" id="SSF52540">
    <property type="entry name" value="P-loop containing nucleoside triphosphate hydrolases"/>
    <property type="match status" value="2"/>
</dbReference>
<comment type="caution">
    <text evidence="19">The sequence shown here is derived from an EMBL/GenBank/DDBJ whole genome shotgun (WGS) entry which is preliminary data.</text>
</comment>
<dbReference type="Gene3D" id="2.40.30.10">
    <property type="entry name" value="Translation factors"/>
    <property type="match status" value="2"/>
</dbReference>
<dbReference type="NCBIfam" id="NF003013">
    <property type="entry name" value="PRK03846.1"/>
    <property type="match status" value="1"/>
</dbReference>
<proteinExistence type="inferred from homology"/>
<comment type="subunit">
    <text evidence="16">Heterodimer composed of CysD, the smaller subunit, and CysN.</text>
</comment>
<dbReference type="InterPro" id="IPR009001">
    <property type="entry name" value="Transl_elong_EF1A/Init_IF2_C"/>
</dbReference>
<feature type="binding site" evidence="17">
    <location>
        <begin position="463"/>
        <end position="470"/>
    </location>
    <ligand>
        <name>ATP</name>
        <dbReference type="ChEBI" id="CHEBI:30616"/>
    </ligand>
</feature>
<keyword evidence="17" id="KW-0597">Phosphoprotein</keyword>
<dbReference type="FunFam" id="3.40.50.300:FF:000119">
    <property type="entry name" value="Sulfate adenylyltransferase subunit 1"/>
    <property type="match status" value="1"/>
</dbReference>
<comment type="function">
    <text evidence="2">APS kinase catalyzes the synthesis of activated sulfate.</text>
</comment>
<evidence type="ECO:0000256" key="2">
    <source>
        <dbReference type="ARBA" id="ARBA00002357"/>
    </source>
</evidence>
<protein>
    <recommendedName>
        <fullName evidence="16 17">Multifunctional fusion protein</fullName>
    </recommendedName>
    <domain>
        <recommendedName>
            <fullName evidence="16">Sulfate adenylyltransferase subunit 1</fullName>
            <ecNumber evidence="16">2.7.7.4</ecNumber>
        </recommendedName>
        <alternativeName>
            <fullName evidence="16">ATP-sulfurylase large subunit</fullName>
        </alternativeName>
        <alternativeName>
            <fullName evidence="16">Sulfate adenylate transferase</fullName>
            <shortName evidence="16">SAT</shortName>
        </alternativeName>
    </domain>
    <domain>
        <recommendedName>
            <fullName evidence="17">Adenylyl-sulfate kinase</fullName>
            <ecNumber evidence="17">2.7.1.25</ecNumber>
        </recommendedName>
        <alternativeName>
            <fullName evidence="17">APS kinase</fullName>
        </alternativeName>
        <alternativeName>
            <fullName evidence="17">ATP adenosine-5'-phosphosulfate 3'-phosphotransferase</fullName>
        </alternativeName>
        <alternativeName>
            <fullName evidence="17">Adenosine-5'-phosphosulfate kinase</fullName>
        </alternativeName>
    </domain>
</protein>
<evidence type="ECO:0000256" key="11">
    <source>
        <dbReference type="ARBA" id="ARBA00022840"/>
    </source>
</evidence>
<dbReference type="EC" id="2.7.1.25" evidence="17"/>
<dbReference type="HAMAP" id="MF_00062">
    <property type="entry name" value="Sulf_adenylyltr_sub1"/>
    <property type="match status" value="1"/>
</dbReference>
<dbReference type="Pfam" id="PF22594">
    <property type="entry name" value="GTP-eEF1A_C"/>
    <property type="match status" value="1"/>
</dbReference>
<keyword evidence="7 16" id="KW-0808">Transferase</keyword>
<evidence type="ECO:0000256" key="12">
    <source>
        <dbReference type="ARBA" id="ARBA00023134"/>
    </source>
</evidence>
<comment type="similarity">
    <text evidence="4">In the N-terminal section; belongs to the TRAFAC class translation factor GTPase superfamily. Classic translation factor GTPase family. CysN/NodQ subfamily.</text>
</comment>
<feature type="binding site" evidence="16">
    <location>
        <begin position="107"/>
        <end position="111"/>
    </location>
    <ligand>
        <name>GTP</name>
        <dbReference type="ChEBI" id="CHEBI:37565"/>
    </ligand>
</feature>
<dbReference type="InterPro" id="IPR054696">
    <property type="entry name" value="GTP-eEF1A_C"/>
</dbReference>
<keyword evidence="8 16" id="KW-0548">Nucleotidyltransferase</keyword>
<comment type="similarity">
    <text evidence="16">Belongs to the TRAFAC class translation factor GTPase superfamily. Classic translation factor GTPase family. CysN/NodQ subfamily.</text>
</comment>
<comment type="pathway">
    <text evidence="17">Sulfur metabolism; hydrogen sulfide biosynthesis; sulfite from sulfate: step 2/3.</text>
</comment>
<evidence type="ECO:0000313" key="20">
    <source>
        <dbReference type="Proteomes" id="UP000297700"/>
    </source>
</evidence>
<dbReference type="Pfam" id="PF03144">
    <property type="entry name" value="GTP_EFTU_D2"/>
    <property type="match status" value="1"/>
</dbReference>
<dbReference type="SUPFAM" id="SSF50447">
    <property type="entry name" value="Translation proteins"/>
    <property type="match status" value="1"/>
</dbReference>
<dbReference type="InterPro" id="IPR027417">
    <property type="entry name" value="P-loop_NTPase"/>
</dbReference>
<dbReference type="GO" id="GO:0003924">
    <property type="term" value="F:GTPase activity"/>
    <property type="evidence" value="ECO:0007669"/>
    <property type="project" value="InterPro"/>
</dbReference>
<comment type="similarity">
    <text evidence="17">Belongs to the APS kinase family.</text>
</comment>
<evidence type="ECO:0000256" key="14">
    <source>
        <dbReference type="ARBA" id="ARBA00024872"/>
    </source>
</evidence>
<dbReference type="PROSITE" id="PS51722">
    <property type="entry name" value="G_TR_2"/>
    <property type="match status" value="1"/>
</dbReference>
<reference evidence="19 20" key="1">
    <citation type="submission" date="2019-03" db="EMBL/GenBank/DDBJ databases">
        <title>Bradyrhizobium strains diversity.</title>
        <authorList>
            <person name="Urquiaga M.C.O."/>
            <person name="Hungria M."/>
            <person name="Delamuta J.R.M."/>
            <person name="Klepa M.S."/>
        </authorList>
    </citation>
    <scope>NUCLEOTIDE SEQUENCE [LARGE SCALE GENOMIC DNA]</scope>
    <source>
        <strain evidence="19 20">CNPSo 3426</strain>
    </source>
</reference>
<dbReference type="GO" id="GO:0000103">
    <property type="term" value="P:sulfate assimilation"/>
    <property type="evidence" value="ECO:0007669"/>
    <property type="project" value="UniProtKB-UniRule"/>
</dbReference>
<evidence type="ECO:0000313" key="19">
    <source>
        <dbReference type="EMBL" id="TFV80748.1"/>
    </source>
</evidence>
<gene>
    <name evidence="17 19" type="primary">cysC</name>
    <name evidence="16" type="synonym">cysN</name>
    <name evidence="19" type="ORF">E4K64_00240</name>
</gene>
<keyword evidence="13" id="KW-0511">Multifunctional enzyme</keyword>
<dbReference type="GO" id="GO:0004020">
    <property type="term" value="F:adenylylsulfate kinase activity"/>
    <property type="evidence" value="ECO:0007669"/>
    <property type="project" value="UniProtKB-UniRule"/>
</dbReference>
<comment type="similarity">
    <text evidence="3">In the C-terminal section; belongs to the APS kinase family.</text>
</comment>
<comment type="catalytic activity">
    <reaction evidence="15 16">
        <text>sulfate + ATP + H(+) = adenosine 5'-phosphosulfate + diphosphate</text>
        <dbReference type="Rhea" id="RHEA:18133"/>
        <dbReference type="ChEBI" id="CHEBI:15378"/>
        <dbReference type="ChEBI" id="CHEBI:16189"/>
        <dbReference type="ChEBI" id="CHEBI:30616"/>
        <dbReference type="ChEBI" id="CHEBI:33019"/>
        <dbReference type="ChEBI" id="CHEBI:58243"/>
        <dbReference type="EC" id="2.7.7.4"/>
    </reaction>
</comment>
<comment type="function">
    <text evidence="16">With CysD forms the ATP sulfurylase (ATPS) that catalyzes the adenylation of sulfate producing adenosine 5'-phosphosulfate (APS) and diphosphate, the first enzymatic step in sulfur assimilation pathway. APS synthesis involves the formation of a high-energy phosphoric-sulfuric acid anhydride bond driven by GTP hydrolysis by CysN coupled to ATP hydrolysis by CysD.</text>
</comment>
<evidence type="ECO:0000256" key="13">
    <source>
        <dbReference type="ARBA" id="ARBA00023268"/>
    </source>
</evidence>
<accession>A0A4Y9PM20</accession>
<comment type="pathway">
    <text evidence="16">Sulfur metabolism; hydrogen sulfide biosynthesis; sulfite from sulfate: step 1/3.</text>
</comment>
<dbReference type="InterPro" id="IPR000795">
    <property type="entry name" value="T_Tr_GTP-bd_dom"/>
</dbReference>
<evidence type="ECO:0000256" key="16">
    <source>
        <dbReference type="HAMAP-Rule" id="MF_00062"/>
    </source>
</evidence>
<dbReference type="EMBL" id="SPQS01000001">
    <property type="protein sequence ID" value="TFV80748.1"/>
    <property type="molecule type" value="Genomic_DNA"/>
</dbReference>
<dbReference type="InterPro" id="IPR002891">
    <property type="entry name" value="APS"/>
</dbReference>
<dbReference type="PANTHER" id="PTHR23115">
    <property type="entry name" value="TRANSLATION FACTOR"/>
    <property type="match status" value="1"/>
</dbReference>
<dbReference type="AlphaFoldDB" id="A0A4Y9PM20"/>
<feature type="active site" description="Phosphoserine intermediate" evidence="17">
    <location>
        <position position="537"/>
    </location>
</feature>
<dbReference type="InterPro" id="IPR041757">
    <property type="entry name" value="CysN_GTP-bd"/>
</dbReference>
<dbReference type="FunFam" id="3.40.50.300:FF:000212">
    <property type="entry name" value="Adenylyl-sulfate kinase"/>
    <property type="match status" value="1"/>
</dbReference>
<name>A0A4Y9PM20_9BRAD</name>
<dbReference type="PROSITE" id="PS00301">
    <property type="entry name" value="G_TR_1"/>
    <property type="match status" value="1"/>
</dbReference>
<keyword evidence="6" id="KW-0536">Nodulation</keyword>
<evidence type="ECO:0000256" key="10">
    <source>
        <dbReference type="ARBA" id="ARBA00022777"/>
    </source>
</evidence>
<evidence type="ECO:0000256" key="9">
    <source>
        <dbReference type="ARBA" id="ARBA00022741"/>
    </source>
</evidence>
<dbReference type="UniPathway" id="UPA00140">
    <property type="reaction ID" value="UER00204"/>
</dbReference>
<evidence type="ECO:0000256" key="3">
    <source>
        <dbReference type="ARBA" id="ARBA00005438"/>
    </source>
</evidence>
<evidence type="ECO:0000256" key="8">
    <source>
        <dbReference type="ARBA" id="ARBA00022695"/>
    </source>
</evidence>
<dbReference type="HAMAP" id="MF_00065">
    <property type="entry name" value="Adenylyl_sulf_kinase"/>
    <property type="match status" value="1"/>
</dbReference>
<dbReference type="CDD" id="cd04095">
    <property type="entry name" value="CysN_NoDQ_III"/>
    <property type="match status" value="1"/>
</dbReference>